<evidence type="ECO:0000256" key="1">
    <source>
        <dbReference type="SAM" id="SignalP"/>
    </source>
</evidence>
<reference evidence="2 3" key="1">
    <citation type="submission" date="2016-10" db="EMBL/GenBank/DDBJ databases">
        <authorList>
            <person name="de Groot N.N."/>
        </authorList>
    </citation>
    <scope>NUCLEOTIDE SEQUENCE [LARGE SCALE GENOMIC DNA]</scope>
    <source>
        <strain evidence="2 3">DSM 44468</strain>
    </source>
</reference>
<sequence>MRLIAAAVLGVLLTSCAGGDEEPEPPRATVNPALPAATALSDPATPVPAGTFGVVKSHSTGDTPPEGVLAVKVGKVPRGEAGEFKDVKSLTGNSTAVQRATPYFVNVHYAVLAGDPHASPVRKFTAVDAAGTRANALSVPDSLEKCEDPATEQGVTELRAEQVRCAVLYFDDPAATPAAFVYVDRTAYPDGDHAVRFAA</sequence>
<dbReference type="Proteomes" id="UP000199025">
    <property type="component" value="Unassembled WGS sequence"/>
</dbReference>
<feature type="signal peptide" evidence="1">
    <location>
        <begin position="1"/>
        <end position="17"/>
    </location>
</feature>
<keyword evidence="3" id="KW-1185">Reference proteome</keyword>
<protein>
    <recommendedName>
        <fullName evidence="4">Lipoprotein</fullName>
    </recommendedName>
</protein>
<evidence type="ECO:0000313" key="3">
    <source>
        <dbReference type="Proteomes" id="UP000199025"/>
    </source>
</evidence>
<organism evidence="2 3">
    <name type="scientific">Amycolatopsis sacchari</name>
    <dbReference type="NCBI Taxonomy" id="115433"/>
    <lineage>
        <taxon>Bacteria</taxon>
        <taxon>Bacillati</taxon>
        <taxon>Actinomycetota</taxon>
        <taxon>Actinomycetes</taxon>
        <taxon>Pseudonocardiales</taxon>
        <taxon>Pseudonocardiaceae</taxon>
        <taxon>Amycolatopsis</taxon>
    </lineage>
</organism>
<name>A0A1I3YDC9_9PSEU</name>
<gene>
    <name evidence="2" type="ORF">SAMN05421835_117123</name>
</gene>
<evidence type="ECO:0008006" key="4">
    <source>
        <dbReference type="Google" id="ProtNLM"/>
    </source>
</evidence>
<accession>A0A1I3YDC9</accession>
<keyword evidence="1" id="KW-0732">Signal</keyword>
<evidence type="ECO:0000313" key="2">
    <source>
        <dbReference type="EMBL" id="SFK29947.1"/>
    </source>
</evidence>
<proteinExistence type="predicted"/>
<dbReference type="PROSITE" id="PS51257">
    <property type="entry name" value="PROKAR_LIPOPROTEIN"/>
    <property type="match status" value="1"/>
</dbReference>
<dbReference type="EMBL" id="FORP01000017">
    <property type="protein sequence ID" value="SFK29947.1"/>
    <property type="molecule type" value="Genomic_DNA"/>
</dbReference>
<dbReference type="AlphaFoldDB" id="A0A1I3YDC9"/>
<feature type="chain" id="PRO_5038543605" description="Lipoprotein" evidence="1">
    <location>
        <begin position="18"/>
        <end position="199"/>
    </location>
</feature>
<dbReference type="STRING" id="115433.SAMN05421835_117123"/>